<gene>
    <name evidence="1" type="ORF">ZNDK_0024</name>
</gene>
<evidence type="ECO:0000313" key="1">
    <source>
        <dbReference type="EMBL" id="GFH62253.1"/>
    </source>
</evidence>
<organism evidence="1 2">
    <name type="scientific">Candidatus Desulfovibrio kirbyi</name>
    <dbReference type="NCBI Taxonomy" id="2696086"/>
    <lineage>
        <taxon>Bacteria</taxon>
        <taxon>Pseudomonadati</taxon>
        <taxon>Thermodesulfobacteriota</taxon>
        <taxon>Desulfovibrionia</taxon>
        <taxon>Desulfovibrionales</taxon>
        <taxon>Desulfovibrionaceae</taxon>
        <taxon>Desulfovibrio</taxon>
    </lineage>
</organism>
<proteinExistence type="predicted"/>
<name>A0A6L2R416_9BACT</name>
<sequence length="87" mass="9369">MGLLQNAAKTTNGVVLNGFLLSPVVEQCSGCDRVRRFEEQDFCSSYPDPTTKWADGHCNFATHIKAASATAAKINPLKASKRAAKGR</sequence>
<comment type="caution">
    <text evidence="1">The sequence shown here is derived from an EMBL/GenBank/DDBJ whole genome shotgun (WGS) entry which is preliminary data.</text>
</comment>
<dbReference type="Proteomes" id="UP000505077">
    <property type="component" value="Unassembled WGS sequence"/>
</dbReference>
<dbReference type="Pfam" id="PF20657">
    <property type="entry name" value="DUF6811"/>
    <property type="match status" value="1"/>
</dbReference>
<dbReference type="AlphaFoldDB" id="A0A6L2R416"/>
<dbReference type="InterPro" id="IPR047766">
    <property type="entry name" value="PxxKW_fam"/>
</dbReference>
<evidence type="ECO:0000313" key="2">
    <source>
        <dbReference type="Proteomes" id="UP000505077"/>
    </source>
</evidence>
<dbReference type="EMBL" id="BLLL01000001">
    <property type="protein sequence ID" value="GFH62253.1"/>
    <property type="molecule type" value="Genomic_DNA"/>
</dbReference>
<reference evidence="1 2" key="1">
    <citation type="journal article" date="2020" name="ISME J.">
        <title>Parallel Reductive Genome Evolution in Desulfovibrio Ectosymbionts Independently Acquired by Trichonympha Protists in the Termite Gut.</title>
        <authorList>
            <person name="Takeuchi M."/>
            <person name="Kuwahara H."/>
            <person name="Murakami T."/>
            <person name="Takahashi K."/>
            <person name="Kajitani R."/>
            <person name="Toyoda A."/>
            <person name="Itoh T."/>
            <person name="Ohkuma M."/>
            <person name="Hongoh Y."/>
        </authorList>
    </citation>
    <scope>NUCLEOTIDE SEQUENCE [LARGE SCALE GENOMIC DNA]</scope>
    <source>
        <strain evidence="1">ZnDsv-02</strain>
    </source>
</reference>
<accession>A0A6L2R416</accession>
<protein>
    <submittedName>
        <fullName evidence="1">Uncharacterized protein</fullName>
    </submittedName>
</protein>
<dbReference type="NCBIfam" id="NF038144">
    <property type="entry name" value="PxxKW"/>
    <property type="match status" value="1"/>
</dbReference>